<name>A0A1L9S4U8_9EURO</name>
<dbReference type="PANTHER" id="PTHR24322:SF736">
    <property type="entry name" value="RETINOL DEHYDROGENASE 10"/>
    <property type="match status" value="1"/>
</dbReference>
<dbReference type="VEuPathDB" id="FungiDB:ASPZODRAFT_125899"/>
<dbReference type="PRINTS" id="PR00081">
    <property type="entry name" value="GDHRDH"/>
</dbReference>
<sequence length="296" mass="32024">MLPFYFLCALPLPWLIYRTNRFFSRRALNNATPASFDWNKEIVVITGGSNGIGAATARLLAGRKTTVVILDILPLSFDPPENLHYYRCDITQYADLQAAAEIIRREVGAPTCVIANAGICRGRPLLQATERDVEQIFSVNSLGLIWTIKTFVPDMVSRNHGHLVIMASQTAHLATAGITAYAATKSAALAVYEGVHTELRHHAATAARAVRVSCVAPSAVSTAMFAGIQMPPGIELLSAEAVAEGVAQVVWSGESQNVSIPSSSGMSAWMRALPDWTRVALQDFGKDVMKNLTVTR</sequence>
<dbReference type="Proteomes" id="UP000184188">
    <property type="component" value="Unassembled WGS sequence"/>
</dbReference>
<comment type="similarity">
    <text evidence="1">Belongs to the short-chain dehydrogenases/reductases (SDR) family.</text>
</comment>
<dbReference type="Pfam" id="PF00106">
    <property type="entry name" value="adh_short"/>
    <property type="match status" value="1"/>
</dbReference>
<accession>A0A1L9S4U8</accession>
<keyword evidence="2" id="KW-0521">NADP</keyword>
<dbReference type="GO" id="GO:0016616">
    <property type="term" value="F:oxidoreductase activity, acting on the CH-OH group of donors, NAD or NADP as acceptor"/>
    <property type="evidence" value="ECO:0007669"/>
    <property type="project" value="TreeGrafter"/>
</dbReference>
<dbReference type="PROSITE" id="PS00061">
    <property type="entry name" value="ADH_SHORT"/>
    <property type="match status" value="1"/>
</dbReference>
<proteinExistence type="inferred from homology"/>
<dbReference type="EMBL" id="KV878365">
    <property type="protein sequence ID" value="OJJ42190.1"/>
    <property type="molecule type" value="Genomic_DNA"/>
</dbReference>
<evidence type="ECO:0000256" key="3">
    <source>
        <dbReference type="ARBA" id="ARBA00023002"/>
    </source>
</evidence>
<dbReference type="PANTHER" id="PTHR24322">
    <property type="entry name" value="PKSB"/>
    <property type="match status" value="1"/>
</dbReference>
<reference evidence="5" key="1">
    <citation type="journal article" date="2017" name="Genome Biol.">
        <title>Comparative genomics reveals high biological diversity and specific adaptations in the industrially and medically important fungal genus Aspergillus.</title>
        <authorList>
            <person name="de Vries R.P."/>
            <person name="Riley R."/>
            <person name="Wiebenga A."/>
            <person name="Aguilar-Osorio G."/>
            <person name="Amillis S."/>
            <person name="Uchima C.A."/>
            <person name="Anderluh G."/>
            <person name="Asadollahi M."/>
            <person name="Askin M."/>
            <person name="Barry K."/>
            <person name="Battaglia E."/>
            <person name="Bayram O."/>
            <person name="Benocci T."/>
            <person name="Braus-Stromeyer S.A."/>
            <person name="Caldana C."/>
            <person name="Canovas D."/>
            <person name="Cerqueira G.C."/>
            <person name="Chen F."/>
            <person name="Chen W."/>
            <person name="Choi C."/>
            <person name="Clum A."/>
            <person name="Dos Santos R.A."/>
            <person name="Damasio A.R."/>
            <person name="Diallinas G."/>
            <person name="Emri T."/>
            <person name="Fekete E."/>
            <person name="Flipphi M."/>
            <person name="Freyberg S."/>
            <person name="Gallo A."/>
            <person name="Gournas C."/>
            <person name="Habgood R."/>
            <person name="Hainaut M."/>
            <person name="Harispe M.L."/>
            <person name="Henrissat B."/>
            <person name="Hilden K.S."/>
            <person name="Hope R."/>
            <person name="Hossain A."/>
            <person name="Karabika E."/>
            <person name="Karaffa L."/>
            <person name="Karanyi Z."/>
            <person name="Krasevec N."/>
            <person name="Kuo A."/>
            <person name="Kusch H."/>
            <person name="LaButti K."/>
            <person name="Lagendijk E.L."/>
            <person name="Lapidus A."/>
            <person name="Levasseur A."/>
            <person name="Lindquist E."/>
            <person name="Lipzen A."/>
            <person name="Logrieco A.F."/>
            <person name="MacCabe A."/>
            <person name="Maekelae M.R."/>
            <person name="Malavazi I."/>
            <person name="Melin P."/>
            <person name="Meyer V."/>
            <person name="Mielnichuk N."/>
            <person name="Miskei M."/>
            <person name="Molnar A.P."/>
            <person name="Mule G."/>
            <person name="Ngan C.Y."/>
            <person name="Orejas M."/>
            <person name="Orosz E."/>
            <person name="Ouedraogo J.P."/>
            <person name="Overkamp K.M."/>
            <person name="Park H.-S."/>
            <person name="Perrone G."/>
            <person name="Piumi F."/>
            <person name="Punt P.J."/>
            <person name="Ram A.F."/>
            <person name="Ramon A."/>
            <person name="Rauscher S."/>
            <person name="Record E."/>
            <person name="Riano-Pachon D.M."/>
            <person name="Robert V."/>
            <person name="Roehrig J."/>
            <person name="Ruller R."/>
            <person name="Salamov A."/>
            <person name="Salih N.S."/>
            <person name="Samson R.A."/>
            <person name="Sandor E."/>
            <person name="Sanguinetti M."/>
            <person name="Schuetze T."/>
            <person name="Sepcic K."/>
            <person name="Shelest E."/>
            <person name="Sherlock G."/>
            <person name="Sophianopoulou V."/>
            <person name="Squina F.M."/>
            <person name="Sun H."/>
            <person name="Susca A."/>
            <person name="Todd R.B."/>
            <person name="Tsang A."/>
            <person name="Unkles S.E."/>
            <person name="van de Wiele N."/>
            <person name="van Rossen-Uffink D."/>
            <person name="Oliveira J.V."/>
            <person name="Vesth T.C."/>
            <person name="Visser J."/>
            <person name="Yu J.-H."/>
            <person name="Zhou M."/>
            <person name="Andersen M.R."/>
            <person name="Archer D.B."/>
            <person name="Baker S.E."/>
            <person name="Benoit I."/>
            <person name="Brakhage A.A."/>
            <person name="Braus G.H."/>
            <person name="Fischer R."/>
            <person name="Frisvad J.C."/>
            <person name="Goldman G.H."/>
            <person name="Houbraken J."/>
            <person name="Oakley B."/>
            <person name="Pocsi I."/>
            <person name="Scazzocchio C."/>
            <person name="Seiboth B."/>
            <person name="vanKuyk P.A."/>
            <person name="Wortman J."/>
            <person name="Dyer P.S."/>
            <person name="Grigoriev I.V."/>
        </authorList>
    </citation>
    <scope>NUCLEOTIDE SEQUENCE [LARGE SCALE GENOMIC DNA]</scope>
    <source>
        <strain evidence="5">CBS 506.65</strain>
    </source>
</reference>
<dbReference type="AlphaFoldDB" id="A0A1L9S4U8"/>
<keyword evidence="3" id="KW-0560">Oxidoreductase</keyword>
<evidence type="ECO:0000256" key="1">
    <source>
        <dbReference type="ARBA" id="ARBA00006484"/>
    </source>
</evidence>
<keyword evidence="5" id="KW-1185">Reference proteome</keyword>
<evidence type="ECO:0000313" key="5">
    <source>
        <dbReference type="Proteomes" id="UP000184188"/>
    </source>
</evidence>
<protein>
    <submittedName>
        <fullName evidence="4">Uncharacterized protein</fullName>
    </submittedName>
</protein>
<dbReference type="OrthoDB" id="10253736at2759"/>
<dbReference type="SUPFAM" id="SSF51735">
    <property type="entry name" value="NAD(P)-binding Rossmann-fold domains"/>
    <property type="match status" value="1"/>
</dbReference>
<dbReference type="Gene3D" id="3.40.50.720">
    <property type="entry name" value="NAD(P)-binding Rossmann-like Domain"/>
    <property type="match status" value="1"/>
</dbReference>
<evidence type="ECO:0000313" key="4">
    <source>
        <dbReference type="EMBL" id="OJJ42190.1"/>
    </source>
</evidence>
<dbReference type="InterPro" id="IPR002347">
    <property type="entry name" value="SDR_fam"/>
</dbReference>
<evidence type="ECO:0000256" key="2">
    <source>
        <dbReference type="ARBA" id="ARBA00022857"/>
    </source>
</evidence>
<organism evidence="4 5">
    <name type="scientific">Penicilliopsis zonata CBS 506.65</name>
    <dbReference type="NCBI Taxonomy" id="1073090"/>
    <lineage>
        <taxon>Eukaryota</taxon>
        <taxon>Fungi</taxon>
        <taxon>Dikarya</taxon>
        <taxon>Ascomycota</taxon>
        <taxon>Pezizomycotina</taxon>
        <taxon>Eurotiomycetes</taxon>
        <taxon>Eurotiomycetidae</taxon>
        <taxon>Eurotiales</taxon>
        <taxon>Aspergillaceae</taxon>
        <taxon>Penicilliopsis</taxon>
    </lineage>
</organism>
<dbReference type="STRING" id="1073090.A0A1L9S4U8"/>
<dbReference type="InterPro" id="IPR020904">
    <property type="entry name" value="Sc_DH/Rdtase_CS"/>
</dbReference>
<dbReference type="RefSeq" id="XP_022576700.1">
    <property type="nucleotide sequence ID" value="XM_022721450.1"/>
</dbReference>
<gene>
    <name evidence="4" type="ORF">ASPZODRAFT_125899</name>
</gene>
<dbReference type="InterPro" id="IPR036291">
    <property type="entry name" value="NAD(P)-bd_dom_sf"/>
</dbReference>
<dbReference type="GeneID" id="34607915"/>